<name>A0A482V8C3_ASBVE</name>
<proteinExistence type="predicted"/>
<evidence type="ECO:0000313" key="2">
    <source>
        <dbReference type="EMBL" id="RZB39459.1"/>
    </source>
</evidence>
<dbReference type="AlphaFoldDB" id="A0A482V8C3"/>
<reference evidence="2 3" key="1">
    <citation type="submission" date="2017-03" db="EMBL/GenBank/DDBJ databases">
        <title>Genome of the blue death feigning beetle - Asbolus verrucosus.</title>
        <authorList>
            <person name="Rider S.D."/>
        </authorList>
    </citation>
    <scope>NUCLEOTIDE SEQUENCE [LARGE SCALE GENOMIC DNA]</scope>
    <source>
        <strain evidence="2">Butters</strain>
        <tissue evidence="2">Head and leg muscle</tissue>
    </source>
</reference>
<accession>A0A482V8C3</accession>
<sequence>MYSSDEKTDMILIYGECLKNASRAALLYAERFPNRRAPTDTIFKRLENQLREK</sequence>
<evidence type="ECO:0000313" key="3">
    <source>
        <dbReference type="Proteomes" id="UP000292052"/>
    </source>
</evidence>
<keyword evidence="3" id="KW-1185">Reference proteome</keyword>
<gene>
    <name evidence="2" type="ORF">BDFB_013847</name>
</gene>
<dbReference type="Pfam" id="PF16087">
    <property type="entry name" value="DUF4817"/>
    <property type="match status" value="1"/>
</dbReference>
<comment type="caution">
    <text evidence="2">The sequence shown here is derived from an EMBL/GenBank/DDBJ whole genome shotgun (WGS) entry which is preliminary data.</text>
</comment>
<dbReference type="Proteomes" id="UP000292052">
    <property type="component" value="Unassembled WGS sequence"/>
</dbReference>
<dbReference type="InterPro" id="IPR032135">
    <property type="entry name" value="DUF4817"/>
</dbReference>
<dbReference type="OrthoDB" id="6719073at2759"/>
<feature type="domain" description="DUF4817" evidence="1">
    <location>
        <begin position="3"/>
        <end position="52"/>
    </location>
</feature>
<organism evidence="2 3">
    <name type="scientific">Asbolus verrucosus</name>
    <name type="common">Desert ironclad beetle</name>
    <dbReference type="NCBI Taxonomy" id="1661398"/>
    <lineage>
        <taxon>Eukaryota</taxon>
        <taxon>Metazoa</taxon>
        <taxon>Ecdysozoa</taxon>
        <taxon>Arthropoda</taxon>
        <taxon>Hexapoda</taxon>
        <taxon>Insecta</taxon>
        <taxon>Pterygota</taxon>
        <taxon>Neoptera</taxon>
        <taxon>Endopterygota</taxon>
        <taxon>Coleoptera</taxon>
        <taxon>Polyphaga</taxon>
        <taxon>Cucujiformia</taxon>
        <taxon>Tenebrionidae</taxon>
        <taxon>Pimeliinae</taxon>
        <taxon>Asbolus</taxon>
    </lineage>
</organism>
<evidence type="ECO:0000259" key="1">
    <source>
        <dbReference type="Pfam" id="PF16087"/>
    </source>
</evidence>
<protein>
    <recommendedName>
        <fullName evidence="1">DUF4817 domain-containing protein</fullName>
    </recommendedName>
</protein>
<dbReference type="EMBL" id="QDEB01127993">
    <property type="protein sequence ID" value="RZB39459.1"/>
    <property type="molecule type" value="Genomic_DNA"/>
</dbReference>